<dbReference type="Pfam" id="PF00005">
    <property type="entry name" value="ABC_tran"/>
    <property type="match status" value="1"/>
</dbReference>
<protein>
    <submittedName>
        <fullName evidence="8">Multidrug ABC transporter ATP-binding protein</fullName>
    </submittedName>
</protein>
<dbReference type="InterPro" id="IPR050763">
    <property type="entry name" value="ABC_transporter_ATP-binding"/>
</dbReference>
<gene>
    <name evidence="8" type="ORF">DEW08_01700</name>
</gene>
<dbReference type="InterPro" id="IPR017871">
    <property type="entry name" value="ABC_transporter-like_CS"/>
</dbReference>
<dbReference type="PROSITE" id="PS50893">
    <property type="entry name" value="ABC_TRANSPORTER_2"/>
    <property type="match status" value="1"/>
</dbReference>
<dbReference type="SMART" id="SM00382">
    <property type="entry name" value="AAA"/>
    <property type="match status" value="1"/>
</dbReference>
<keyword evidence="5 8" id="KW-0067">ATP-binding</keyword>
<proteinExistence type="inferred from homology"/>
<dbReference type="OrthoDB" id="9778547at2"/>
<dbReference type="SUPFAM" id="SSF52540">
    <property type="entry name" value="P-loop containing nucleoside triphosphate hydrolases"/>
    <property type="match status" value="1"/>
</dbReference>
<dbReference type="AlphaFoldDB" id="A0A2S2CL76"/>
<dbReference type="Proteomes" id="UP000245629">
    <property type="component" value="Chromosome 1"/>
</dbReference>
<evidence type="ECO:0000259" key="7">
    <source>
        <dbReference type="PROSITE" id="PS50893"/>
    </source>
</evidence>
<dbReference type="InterPro" id="IPR027417">
    <property type="entry name" value="P-loop_NTPase"/>
</dbReference>
<dbReference type="GO" id="GO:0005524">
    <property type="term" value="F:ATP binding"/>
    <property type="evidence" value="ECO:0007669"/>
    <property type="project" value="UniProtKB-KW"/>
</dbReference>
<feature type="region of interest" description="Disordered" evidence="6">
    <location>
        <begin position="325"/>
        <end position="344"/>
    </location>
</feature>
<evidence type="ECO:0000256" key="2">
    <source>
        <dbReference type="ARBA" id="ARBA00022448"/>
    </source>
</evidence>
<evidence type="ECO:0000256" key="1">
    <source>
        <dbReference type="ARBA" id="ARBA00005417"/>
    </source>
</evidence>
<keyword evidence="9" id="KW-1185">Reference proteome</keyword>
<organism evidence="8 9">
    <name type="scientific">Azospirillum thermophilum</name>
    <dbReference type="NCBI Taxonomy" id="2202148"/>
    <lineage>
        <taxon>Bacteria</taxon>
        <taxon>Pseudomonadati</taxon>
        <taxon>Pseudomonadota</taxon>
        <taxon>Alphaproteobacteria</taxon>
        <taxon>Rhodospirillales</taxon>
        <taxon>Azospirillaceae</taxon>
        <taxon>Azospirillum</taxon>
    </lineage>
</organism>
<keyword evidence="2" id="KW-0813">Transport</keyword>
<dbReference type="PROSITE" id="PS00211">
    <property type="entry name" value="ABC_TRANSPORTER_1"/>
    <property type="match status" value="1"/>
</dbReference>
<dbReference type="RefSeq" id="WP_109323943.1">
    <property type="nucleotide sequence ID" value="NZ_CP029352.1"/>
</dbReference>
<evidence type="ECO:0000256" key="5">
    <source>
        <dbReference type="ARBA" id="ARBA00022840"/>
    </source>
</evidence>
<dbReference type="InterPro" id="IPR003593">
    <property type="entry name" value="AAA+_ATPase"/>
</dbReference>
<dbReference type="GO" id="GO:0016887">
    <property type="term" value="F:ATP hydrolysis activity"/>
    <property type="evidence" value="ECO:0007669"/>
    <property type="project" value="InterPro"/>
</dbReference>
<keyword evidence="3" id="KW-0536">Nodulation</keyword>
<dbReference type="InterPro" id="IPR003439">
    <property type="entry name" value="ABC_transporter-like_ATP-bd"/>
</dbReference>
<keyword evidence="4" id="KW-0547">Nucleotide-binding</keyword>
<dbReference type="KEGG" id="azz:DEW08_01700"/>
<evidence type="ECO:0000313" key="8">
    <source>
        <dbReference type="EMBL" id="AWK85067.1"/>
    </source>
</evidence>
<evidence type="ECO:0000313" key="9">
    <source>
        <dbReference type="Proteomes" id="UP000245629"/>
    </source>
</evidence>
<dbReference type="EMBL" id="CP029352">
    <property type="protein sequence ID" value="AWK85067.1"/>
    <property type="molecule type" value="Genomic_DNA"/>
</dbReference>
<reference evidence="9" key="1">
    <citation type="submission" date="2018-05" db="EMBL/GenBank/DDBJ databases">
        <title>Azospirillum thermophila sp. nov., a novel isolated from hot spring.</title>
        <authorList>
            <person name="Zhao Z."/>
        </authorList>
    </citation>
    <scope>NUCLEOTIDE SEQUENCE [LARGE SCALE GENOMIC DNA]</scope>
    <source>
        <strain evidence="9">CFH 70021</strain>
    </source>
</reference>
<comment type="similarity">
    <text evidence="1">Belongs to the ABC transporter superfamily.</text>
</comment>
<name>A0A2S2CL76_9PROT</name>
<dbReference type="PANTHER" id="PTHR42711">
    <property type="entry name" value="ABC TRANSPORTER ATP-BINDING PROTEIN"/>
    <property type="match status" value="1"/>
</dbReference>
<feature type="domain" description="ABC transporter" evidence="7">
    <location>
        <begin position="18"/>
        <end position="252"/>
    </location>
</feature>
<evidence type="ECO:0000256" key="4">
    <source>
        <dbReference type="ARBA" id="ARBA00022741"/>
    </source>
</evidence>
<evidence type="ECO:0000256" key="3">
    <source>
        <dbReference type="ARBA" id="ARBA00022458"/>
    </source>
</evidence>
<dbReference type="PANTHER" id="PTHR42711:SF5">
    <property type="entry name" value="ABC TRANSPORTER ATP-BINDING PROTEIN NATA"/>
    <property type="match status" value="1"/>
</dbReference>
<dbReference type="Gene3D" id="3.40.50.300">
    <property type="entry name" value="P-loop containing nucleotide triphosphate hydrolases"/>
    <property type="match status" value="1"/>
</dbReference>
<sequence>MPAHAASPAAVNLPAHAVELRGLTKIYSPTGKAGPKHALKGIDLAIPRGSLFGLLGPNGAGKSTLINILAGLVNKTGGNALIWGHDTEEAPRAARASIGIVPQELNMDPFFTPREMLELQAGLYGVPKRDRRTDELLDAVGLLDKADAHARSLSGGMKRRLMVAKAMVHSPPVLVLDEPTAGVDVELRRHLWDYVRELNRRGTTVLLTTHYLQEAEELCDTIAIINHGQVVACEPTRTLLRRVDAKALTVLLDRDLTAPPATLEGFTVELAEPRRLIVRYQPSRQRVDAILAALSAAGLGIVDLSTEESDLEDIFLQLTGGAHGELGTLPPSGESGTGSVNDAA</sequence>
<accession>A0A2S2CL76</accession>
<evidence type="ECO:0000256" key="6">
    <source>
        <dbReference type="SAM" id="MobiDB-lite"/>
    </source>
</evidence>